<dbReference type="Pfam" id="PF10065">
    <property type="entry name" value="DUF2303"/>
    <property type="match status" value="1"/>
</dbReference>
<name>A0A378NEU4_MANHA</name>
<protein>
    <submittedName>
        <fullName evidence="1">Uncharacterized conserved protein</fullName>
    </submittedName>
</protein>
<dbReference type="Proteomes" id="UP000254031">
    <property type="component" value="Unassembled WGS sequence"/>
</dbReference>
<reference evidence="1 3" key="1">
    <citation type="submission" date="2018-06" db="EMBL/GenBank/DDBJ databases">
        <authorList>
            <consortium name="Pathogen Informatics"/>
            <person name="Doyle S."/>
        </authorList>
    </citation>
    <scope>NUCLEOTIDE SEQUENCE [LARGE SCALE GENOMIC DNA]</scope>
    <source>
        <strain evidence="1 3">NCTC9380</strain>
    </source>
</reference>
<evidence type="ECO:0000313" key="2">
    <source>
        <dbReference type="EMBL" id="STY67339.1"/>
    </source>
</evidence>
<proteinExistence type="predicted"/>
<dbReference type="EMBL" id="UGPL01000006">
    <property type="protein sequence ID" value="STY67339.1"/>
    <property type="molecule type" value="Genomic_DNA"/>
</dbReference>
<accession>A0A378NEU4</accession>
<gene>
    <name evidence="1" type="ORF">NCTC9380_02275</name>
    <name evidence="2" type="ORF">NCTC9380_02692</name>
</gene>
<sequence length="267" mass="29824">MDKTTLQQISALAVAATKEVQTDFGTVMLPEGITLQSLEHFQAHRNQFRAAFSTQRFGSLIEYAIANSQENAQCFIDQEKMSAEIVFDMGNREQAGHAKHRAKLAMKKTAAYKALCEINGSRRSQRDFSDFLEDWGDYLIAYHHEDEISIKNAVQAVRKMTIDYARNEEHELSDFAAKKSAMESVEAKSTLQLPTHLVFTCNPYNGLDTRSFTLRVQVLTGSGEPVLTARLVHAEQIEESIATEFAEKLADALSETSIKVNIGTIAI</sequence>
<dbReference type="InterPro" id="IPR019276">
    <property type="entry name" value="DUF2303"/>
</dbReference>
<evidence type="ECO:0000313" key="3">
    <source>
        <dbReference type="Proteomes" id="UP000254031"/>
    </source>
</evidence>
<dbReference type="EMBL" id="UGPL01000006">
    <property type="protein sequence ID" value="STY66943.1"/>
    <property type="molecule type" value="Genomic_DNA"/>
</dbReference>
<organism evidence="1 3">
    <name type="scientific">Mannheimia haemolytica</name>
    <name type="common">Pasteurella haemolytica</name>
    <dbReference type="NCBI Taxonomy" id="75985"/>
    <lineage>
        <taxon>Bacteria</taxon>
        <taxon>Pseudomonadati</taxon>
        <taxon>Pseudomonadota</taxon>
        <taxon>Gammaproteobacteria</taxon>
        <taxon>Pasteurellales</taxon>
        <taxon>Pasteurellaceae</taxon>
        <taxon>Mannheimia</taxon>
    </lineage>
</organism>
<evidence type="ECO:0000313" key="1">
    <source>
        <dbReference type="EMBL" id="STY66943.1"/>
    </source>
</evidence>
<dbReference type="AlphaFoldDB" id="A0A378NEU4"/>
<dbReference type="RefSeq" id="WP_115262478.1">
    <property type="nucleotide sequence ID" value="NZ_CP097337.1"/>
</dbReference>